<evidence type="ECO:0000313" key="2">
    <source>
        <dbReference type="Proteomes" id="UP000476338"/>
    </source>
</evidence>
<reference evidence="1 2" key="1">
    <citation type="submission" date="2019-09" db="EMBL/GenBank/DDBJ databases">
        <authorList>
            <person name="Silva M."/>
            <person name="Pereira G."/>
            <person name="Lopes-Da-Costa L."/>
            <person name="Silva E."/>
        </authorList>
    </citation>
    <scope>NUCLEOTIDE SEQUENCE [LARGE SCALE GENOMIC DNA]</scope>
    <source>
        <strain evidence="1 2">FMV-PI01</strain>
    </source>
</reference>
<keyword evidence="2" id="KW-1185">Reference proteome</keyword>
<dbReference type="RefSeq" id="WP_154571385.1">
    <property type="nucleotide sequence ID" value="NZ_VWSJ01000040.1"/>
</dbReference>
<dbReference type="EMBL" id="VWSJ01000040">
    <property type="protein sequence ID" value="MSN97137.1"/>
    <property type="molecule type" value="Genomic_DNA"/>
</dbReference>
<sequence length="85" mass="9772">MNIFLESKGISIGHLTQNIYDLSQEVEAYLVERSQVAKKLRSDYDKLDSQTKARLLREGIKPGLPGWNTKINEMQEALRQNLIII</sequence>
<dbReference type="Proteomes" id="UP000476338">
    <property type="component" value="Unassembled WGS sequence"/>
</dbReference>
<organism evidence="1 2">
    <name type="scientific">Campylobacter portucalensis</name>
    <dbReference type="NCBI Taxonomy" id="2608384"/>
    <lineage>
        <taxon>Bacteria</taxon>
        <taxon>Pseudomonadati</taxon>
        <taxon>Campylobacterota</taxon>
        <taxon>Epsilonproteobacteria</taxon>
        <taxon>Campylobacterales</taxon>
        <taxon>Campylobacteraceae</taxon>
        <taxon>Campylobacter</taxon>
    </lineage>
</organism>
<accession>A0A6L5WLH5</accession>
<protein>
    <submittedName>
        <fullName evidence="1">Uncharacterized protein</fullName>
    </submittedName>
</protein>
<proteinExistence type="predicted"/>
<name>A0A6L5WLH5_9BACT</name>
<gene>
    <name evidence="1" type="ORF">F1B92_08190</name>
</gene>
<dbReference type="AlphaFoldDB" id="A0A6L5WLH5"/>
<comment type="caution">
    <text evidence="1">The sequence shown here is derived from an EMBL/GenBank/DDBJ whole genome shotgun (WGS) entry which is preliminary data.</text>
</comment>
<evidence type="ECO:0000313" key="1">
    <source>
        <dbReference type="EMBL" id="MSN97137.1"/>
    </source>
</evidence>
<reference evidence="1 2" key="2">
    <citation type="submission" date="2020-03" db="EMBL/GenBank/DDBJ databases">
        <title>Campylobacter portucalensis sp. nov., a new species of Campylobacter isolated from the reproductive tract of bulls.</title>
        <authorList>
            <person name="Silva M.F."/>
            <person name="Pereira G."/>
            <person name="Carneiro C."/>
            <person name="Hemphill A."/>
            <person name="Mateus L."/>
            <person name="Lopes-Da-Costa L."/>
            <person name="Silva E."/>
        </authorList>
    </citation>
    <scope>NUCLEOTIDE SEQUENCE [LARGE SCALE GENOMIC DNA]</scope>
    <source>
        <strain evidence="1 2">FMV-PI01</strain>
    </source>
</reference>